<organism evidence="8 9">
    <name type="scientific">Elstera cyanobacteriorum</name>
    <dbReference type="NCBI Taxonomy" id="2022747"/>
    <lineage>
        <taxon>Bacteria</taxon>
        <taxon>Pseudomonadati</taxon>
        <taxon>Pseudomonadota</taxon>
        <taxon>Alphaproteobacteria</taxon>
        <taxon>Rhodospirillales</taxon>
        <taxon>Rhodospirillaceae</taxon>
        <taxon>Elstera</taxon>
    </lineage>
</organism>
<dbReference type="EMBL" id="NOXS01000029">
    <property type="protein sequence ID" value="OYQ20179.1"/>
    <property type="molecule type" value="Genomic_DNA"/>
</dbReference>
<evidence type="ECO:0000256" key="4">
    <source>
        <dbReference type="ARBA" id="ARBA00022801"/>
    </source>
</evidence>
<feature type="domain" description="PIN" evidence="7">
    <location>
        <begin position="6"/>
        <end position="119"/>
    </location>
</feature>
<dbReference type="Pfam" id="PF01850">
    <property type="entry name" value="PIN"/>
    <property type="match status" value="1"/>
</dbReference>
<proteinExistence type="inferred from homology"/>
<keyword evidence="6" id="KW-1133">Transmembrane helix</keyword>
<keyword evidence="5" id="KW-0800">Toxin</keyword>
<gene>
    <name evidence="5" type="primary">vapC</name>
    <name evidence="8" type="ORF">CHR90_05575</name>
</gene>
<dbReference type="AlphaFoldDB" id="A0A255XT60"/>
<dbReference type="GO" id="GO:0000287">
    <property type="term" value="F:magnesium ion binding"/>
    <property type="evidence" value="ECO:0007669"/>
    <property type="project" value="UniProtKB-UniRule"/>
</dbReference>
<keyword evidence="3 5" id="KW-0479">Metal-binding</keyword>
<comment type="similarity">
    <text evidence="5">Belongs to the PINc/VapC protein family.</text>
</comment>
<dbReference type="GO" id="GO:0016787">
    <property type="term" value="F:hydrolase activity"/>
    <property type="evidence" value="ECO:0007669"/>
    <property type="project" value="UniProtKB-KW"/>
</dbReference>
<keyword evidence="1 5" id="KW-1277">Toxin-antitoxin system</keyword>
<dbReference type="InterPro" id="IPR022907">
    <property type="entry name" value="VapC_family"/>
</dbReference>
<dbReference type="HAMAP" id="MF_00265">
    <property type="entry name" value="VapC_Nob1"/>
    <property type="match status" value="1"/>
</dbReference>
<dbReference type="InterPro" id="IPR029060">
    <property type="entry name" value="PIN-like_dom_sf"/>
</dbReference>
<sequence>MKVAADTNVLVRFLTRDDPVQSGRAAAVLTEAAGLFIPILVLCETVWVLRQSYKLPTVEILRALRDLIDSAGVEVDHPAAEAGLRMLAAGGDFADGVILHEAQRAKADKLVTFDSGFAARGGGFVQDLKLPPSPA</sequence>
<keyword evidence="9" id="KW-1185">Reference proteome</keyword>
<evidence type="ECO:0000256" key="3">
    <source>
        <dbReference type="ARBA" id="ARBA00022723"/>
    </source>
</evidence>
<name>A0A255XT60_9PROT</name>
<dbReference type="CDD" id="cd18683">
    <property type="entry name" value="PIN_VapC-like"/>
    <property type="match status" value="1"/>
</dbReference>
<comment type="function">
    <text evidence="5">Toxic component of a toxin-antitoxin (TA) system. An RNase.</text>
</comment>
<evidence type="ECO:0000313" key="9">
    <source>
        <dbReference type="Proteomes" id="UP000216361"/>
    </source>
</evidence>
<accession>A0A255XT60</accession>
<feature type="binding site" evidence="5">
    <location>
        <position position="95"/>
    </location>
    <ligand>
        <name>Mg(2+)</name>
        <dbReference type="ChEBI" id="CHEBI:18420"/>
    </ligand>
</feature>
<keyword evidence="4 5" id="KW-0378">Hydrolase</keyword>
<protein>
    <recommendedName>
        <fullName evidence="5">Ribonuclease VapC</fullName>
        <shortName evidence="5">RNase VapC</shortName>
        <ecNumber evidence="5">3.1.-.-</ecNumber>
    </recommendedName>
    <alternativeName>
        <fullName evidence="5">Toxin VapC</fullName>
    </alternativeName>
</protein>
<feature type="binding site" evidence="5">
    <location>
        <position position="6"/>
    </location>
    <ligand>
        <name>Mg(2+)</name>
        <dbReference type="ChEBI" id="CHEBI:18420"/>
    </ligand>
</feature>
<keyword evidence="5" id="KW-0460">Magnesium</keyword>
<dbReference type="PANTHER" id="PTHR39664">
    <property type="match status" value="1"/>
</dbReference>
<evidence type="ECO:0000256" key="2">
    <source>
        <dbReference type="ARBA" id="ARBA00022722"/>
    </source>
</evidence>
<dbReference type="PANTHER" id="PTHR39664:SF2">
    <property type="entry name" value="NUCLEIC ACID-BINDING PROTEIN, CONTAINING PIN DOMAIN-RELATED"/>
    <property type="match status" value="1"/>
</dbReference>
<feature type="transmembrane region" description="Helical" evidence="6">
    <location>
        <begin position="25"/>
        <end position="49"/>
    </location>
</feature>
<dbReference type="GO" id="GO:0004540">
    <property type="term" value="F:RNA nuclease activity"/>
    <property type="evidence" value="ECO:0007669"/>
    <property type="project" value="InterPro"/>
</dbReference>
<dbReference type="SUPFAM" id="SSF88723">
    <property type="entry name" value="PIN domain-like"/>
    <property type="match status" value="1"/>
</dbReference>
<comment type="caution">
    <text evidence="8">The sequence shown here is derived from an EMBL/GenBank/DDBJ whole genome shotgun (WGS) entry which is preliminary data.</text>
</comment>
<dbReference type="GO" id="GO:0090729">
    <property type="term" value="F:toxin activity"/>
    <property type="evidence" value="ECO:0007669"/>
    <property type="project" value="UniProtKB-KW"/>
</dbReference>
<keyword evidence="2 5" id="KW-0540">Nuclease</keyword>
<evidence type="ECO:0000256" key="5">
    <source>
        <dbReference type="HAMAP-Rule" id="MF_00265"/>
    </source>
</evidence>
<dbReference type="OrthoDB" id="6637310at2"/>
<dbReference type="Gene3D" id="3.40.50.1010">
    <property type="entry name" value="5'-nuclease"/>
    <property type="match status" value="1"/>
</dbReference>
<dbReference type="InterPro" id="IPR002716">
    <property type="entry name" value="PIN_dom"/>
</dbReference>
<dbReference type="EC" id="3.1.-.-" evidence="5"/>
<evidence type="ECO:0000313" key="8">
    <source>
        <dbReference type="EMBL" id="OYQ20179.1"/>
    </source>
</evidence>
<dbReference type="RefSeq" id="WP_094408002.1">
    <property type="nucleotide sequence ID" value="NZ_BMJZ01000001.1"/>
</dbReference>
<keyword evidence="6" id="KW-0812">Transmembrane</keyword>
<evidence type="ECO:0000256" key="1">
    <source>
        <dbReference type="ARBA" id="ARBA00022649"/>
    </source>
</evidence>
<comment type="cofactor">
    <cofactor evidence="5">
        <name>Mg(2+)</name>
        <dbReference type="ChEBI" id="CHEBI:18420"/>
    </cofactor>
</comment>
<keyword evidence="6" id="KW-0472">Membrane</keyword>
<evidence type="ECO:0000256" key="6">
    <source>
        <dbReference type="SAM" id="Phobius"/>
    </source>
</evidence>
<dbReference type="Proteomes" id="UP000216361">
    <property type="component" value="Unassembled WGS sequence"/>
</dbReference>
<reference evidence="8 9" key="1">
    <citation type="submission" date="2017-07" db="EMBL/GenBank/DDBJ databases">
        <title>Elstera cyanobacteriorum sp. nov., a novel bacterium isolated from cyanobacterial aggregates in a eutrophic lake.</title>
        <authorList>
            <person name="Cai H."/>
        </authorList>
    </citation>
    <scope>NUCLEOTIDE SEQUENCE [LARGE SCALE GENOMIC DNA]</scope>
    <source>
        <strain evidence="8 9">TH019</strain>
    </source>
</reference>
<evidence type="ECO:0000259" key="7">
    <source>
        <dbReference type="Pfam" id="PF01850"/>
    </source>
</evidence>